<keyword evidence="2" id="KW-1185">Reference proteome</keyword>
<dbReference type="Proteomes" id="UP000554965">
    <property type="component" value="Unassembled WGS sequence"/>
</dbReference>
<dbReference type="EMBL" id="OCTY01000017">
    <property type="protein sequence ID" value="SOK27412.1"/>
    <property type="molecule type" value="Genomic_DNA"/>
</dbReference>
<proteinExistence type="predicted"/>
<name>A0A7Z7NCT9_9MYCO</name>
<comment type="caution">
    <text evidence="1">The sequence shown here is derived from an EMBL/GenBank/DDBJ whole genome shotgun (WGS) entry which is preliminary data.</text>
</comment>
<sequence>MVTGLRPPWNGPSTVLPFWKSTVESHTLDVAGMTKGGGAEPPGDVEYELMSVAGMLVGGKMTRGPRSKVSW</sequence>
<evidence type="ECO:0000313" key="2">
    <source>
        <dbReference type="Proteomes" id="UP000554965"/>
    </source>
</evidence>
<dbReference type="AlphaFoldDB" id="A0A7Z7NCT9"/>
<accession>A0A7Z7NCT9</accession>
<organism evidence="1 2">
    <name type="scientific">Mycobacterium simulans</name>
    <dbReference type="NCBI Taxonomy" id="627089"/>
    <lineage>
        <taxon>Bacteria</taxon>
        <taxon>Bacillati</taxon>
        <taxon>Actinomycetota</taxon>
        <taxon>Actinomycetes</taxon>
        <taxon>Mycobacteriales</taxon>
        <taxon>Mycobacteriaceae</taxon>
        <taxon>Mycobacterium</taxon>
    </lineage>
</organism>
<reference evidence="1 2" key="1">
    <citation type="submission" date="2017-10" db="EMBL/GenBank/DDBJ databases">
        <authorList>
            <consortium name="Urmite Genomes"/>
        </authorList>
    </citation>
    <scope>NUCLEOTIDE SEQUENCE [LARGE SCALE GENOMIC DNA]</scope>
    <source>
        <strain evidence="1 2">FB-527</strain>
    </source>
</reference>
<gene>
    <name evidence="1" type="ORF">MSIMFB_05682</name>
</gene>
<protein>
    <submittedName>
        <fullName evidence="1">Uncharacterized protein</fullName>
    </submittedName>
</protein>
<evidence type="ECO:0000313" key="1">
    <source>
        <dbReference type="EMBL" id="SOK27412.1"/>
    </source>
</evidence>